<feature type="domain" description="Cyclin-like" evidence="6">
    <location>
        <begin position="67"/>
        <end position="159"/>
    </location>
</feature>
<name>A0A7I8II94_SPIIN</name>
<dbReference type="SMART" id="SM00385">
    <property type="entry name" value="CYCLIN"/>
    <property type="match status" value="1"/>
</dbReference>
<dbReference type="FunFam" id="1.10.472.10:FF:000069">
    <property type="entry name" value="Cyclin-D5-1"/>
    <property type="match status" value="1"/>
</dbReference>
<evidence type="ECO:0000256" key="2">
    <source>
        <dbReference type="ARBA" id="ARBA00022618"/>
    </source>
</evidence>
<reference evidence="7 8" key="1">
    <citation type="submission" date="2019-12" db="EMBL/GenBank/DDBJ databases">
        <authorList>
            <person name="Scholz U."/>
            <person name="Mascher M."/>
            <person name="Fiebig A."/>
        </authorList>
    </citation>
    <scope>NUCLEOTIDE SEQUENCE</scope>
</reference>
<dbReference type="EMBL" id="LR743590">
    <property type="protein sequence ID" value="CAA2617830.1"/>
    <property type="molecule type" value="Genomic_DNA"/>
</dbReference>
<keyword evidence="4" id="KW-0131">Cell cycle</keyword>
<keyword evidence="8" id="KW-1185">Reference proteome</keyword>
<sequence length="331" mass="36574">MEESGCSGILGNLDSVISEEEEAYIGTLVSRENSFEGRNSRGFSSSDASSAVPAVDWLKYARSAAVRWILRVGVPHSRLRGYFGFSPQTAYLSVIYLDRFFVKRTIDRQSWAIQLLSVACLSLAAKMEECRVPALTEYPGEECEFESKAIQRMELLVLNTLEWRMGSITPFLYIDYFASKFVLCRSGKGLPSRATELILAAIEGMNLVDHRPSAVAAAAVFAAAGQPLTKTLLEDKIGAVSPCRSLETDRTLSCYNLIMMMIQESRKSQKDLPLHNLLIPFEATPASFPCVPCSGDVIDSSSLSTVCSKRRRLTLSSYDCNCPTSRKNNPD</sequence>
<evidence type="ECO:0000256" key="5">
    <source>
        <dbReference type="RuleBase" id="RU000383"/>
    </source>
</evidence>
<evidence type="ECO:0000259" key="6">
    <source>
        <dbReference type="SMART" id="SM00385"/>
    </source>
</evidence>
<dbReference type="Pfam" id="PF00134">
    <property type="entry name" value="Cyclin_N"/>
    <property type="match status" value="1"/>
</dbReference>
<evidence type="ECO:0000256" key="3">
    <source>
        <dbReference type="ARBA" id="ARBA00023127"/>
    </source>
</evidence>
<keyword evidence="3 5" id="KW-0195">Cyclin</keyword>
<accession>A0A7I8II94</accession>
<dbReference type="InterPro" id="IPR036915">
    <property type="entry name" value="Cyclin-like_sf"/>
</dbReference>
<dbReference type="EMBL" id="CACRZD030000003">
    <property type="protein sequence ID" value="CAA6657524.1"/>
    <property type="molecule type" value="Genomic_DNA"/>
</dbReference>
<keyword evidence="2" id="KW-0132">Cell division</keyword>
<dbReference type="AlphaFoldDB" id="A0A7I8II94"/>
<protein>
    <recommendedName>
        <fullName evidence="6">Cyclin-like domain-containing protein</fullName>
    </recommendedName>
</protein>
<evidence type="ECO:0000313" key="7">
    <source>
        <dbReference type="EMBL" id="CAA2617830.1"/>
    </source>
</evidence>
<dbReference type="InterPro" id="IPR006671">
    <property type="entry name" value="Cyclin_N"/>
</dbReference>
<evidence type="ECO:0000313" key="8">
    <source>
        <dbReference type="Proteomes" id="UP001189122"/>
    </source>
</evidence>
<dbReference type="CDD" id="cd20543">
    <property type="entry name" value="CYCLIN_AtCycD-like_rpt1"/>
    <property type="match status" value="1"/>
</dbReference>
<evidence type="ECO:0000256" key="4">
    <source>
        <dbReference type="ARBA" id="ARBA00023306"/>
    </source>
</evidence>
<evidence type="ECO:0000256" key="1">
    <source>
        <dbReference type="ARBA" id="ARBA00009065"/>
    </source>
</evidence>
<dbReference type="Proteomes" id="UP001189122">
    <property type="component" value="Unassembled WGS sequence"/>
</dbReference>
<organism evidence="7">
    <name type="scientific">Spirodela intermedia</name>
    <name type="common">Intermediate duckweed</name>
    <dbReference type="NCBI Taxonomy" id="51605"/>
    <lineage>
        <taxon>Eukaryota</taxon>
        <taxon>Viridiplantae</taxon>
        <taxon>Streptophyta</taxon>
        <taxon>Embryophyta</taxon>
        <taxon>Tracheophyta</taxon>
        <taxon>Spermatophyta</taxon>
        <taxon>Magnoliopsida</taxon>
        <taxon>Liliopsida</taxon>
        <taxon>Araceae</taxon>
        <taxon>Lemnoideae</taxon>
        <taxon>Spirodela</taxon>
    </lineage>
</organism>
<proteinExistence type="inferred from homology"/>
<dbReference type="InterPro" id="IPR039361">
    <property type="entry name" value="Cyclin"/>
</dbReference>
<dbReference type="InterPro" id="IPR013763">
    <property type="entry name" value="Cyclin-like_dom"/>
</dbReference>
<dbReference type="SUPFAM" id="SSF47954">
    <property type="entry name" value="Cyclin-like"/>
    <property type="match status" value="1"/>
</dbReference>
<dbReference type="Gene3D" id="1.10.472.10">
    <property type="entry name" value="Cyclin-like"/>
    <property type="match status" value="1"/>
</dbReference>
<gene>
    <name evidence="7" type="ORF">SI7747_03003992</name>
</gene>
<comment type="similarity">
    <text evidence="1">Belongs to the cyclin family. Cyclin D subfamily.</text>
</comment>
<dbReference type="GO" id="GO:0051301">
    <property type="term" value="P:cell division"/>
    <property type="evidence" value="ECO:0007669"/>
    <property type="project" value="UniProtKB-KW"/>
</dbReference>
<dbReference type="PANTHER" id="PTHR10177">
    <property type="entry name" value="CYCLINS"/>
    <property type="match status" value="1"/>
</dbReference>